<name>I2N062_STRT9</name>
<keyword evidence="2" id="KW-1185">Reference proteome</keyword>
<dbReference type="EMBL" id="CP029159">
    <property type="protein sequence ID" value="QKM69302.1"/>
    <property type="molecule type" value="Genomic_DNA"/>
</dbReference>
<organism evidence="1 2">
    <name type="scientific">Streptomyces tsukubensis (strain DSM 42081 / NBRC 108919 / NRRL 18488 / 9993)</name>
    <dbReference type="NCBI Taxonomy" id="1114943"/>
    <lineage>
        <taxon>Bacteria</taxon>
        <taxon>Bacillati</taxon>
        <taxon>Actinomycetota</taxon>
        <taxon>Actinomycetes</taxon>
        <taxon>Kitasatosporales</taxon>
        <taxon>Streptomycetaceae</taxon>
        <taxon>Streptomyces</taxon>
    </lineage>
</organism>
<evidence type="ECO:0000313" key="2">
    <source>
        <dbReference type="Proteomes" id="UP000005940"/>
    </source>
</evidence>
<accession>I2N062</accession>
<proteinExistence type="predicted"/>
<gene>
    <name evidence="1" type="ORF">STSU_021150</name>
</gene>
<evidence type="ECO:0000313" key="1">
    <source>
        <dbReference type="EMBL" id="QKM69302.1"/>
    </source>
</evidence>
<protein>
    <submittedName>
        <fullName evidence="1">Uncharacterized protein</fullName>
    </submittedName>
</protein>
<dbReference type="Proteomes" id="UP000005940">
    <property type="component" value="Chromosome"/>
</dbReference>
<sequence>MSGTLRRRATIGAISLILAVPLGLTAPAAGAAEKPAKNTTAAMTVAQLQQNYGDLNGLRLQNVDGTSGVWVVIDGKRHGVPDMWTYNNLFANWKIVTLYDLYNIPYGGHLTHDAHLITSPSSDTVWLLTNNEKRGITGRAFAKYEFDGNKIQSVRDIVLNAIPRGPNIDL</sequence>
<reference evidence="1 2" key="1">
    <citation type="journal article" date="2012" name="J. Bacteriol.">
        <title>Draft genome of Streptomyces tsukubaensis NRRL 18488, the producer of the clinically important immunosuppressant tacrolimus (FK506).</title>
        <authorList>
            <person name="Barreiro C."/>
            <person name="Prieto C."/>
            <person name="Sola-Landa A."/>
            <person name="Solera E."/>
            <person name="Martinez-Castro M."/>
            <person name="Perez-Redondo R."/>
            <person name="Garcia-Estrada C."/>
            <person name="Aparicio J.F."/>
            <person name="Fernandez-Martinez L.T."/>
            <person name="Santos-Aberturas J."/>
            <person name="Salehi-Najafabadi Z."/>
            <person name="Rodriguez-Garcia A."/>
            <person name="Tauch A."/>
            <person name="Martin J.F."/>
        </authorList>
    </citation>
    <scope>NUCLEOTIDE SEQUENCE [LARGE SCALE GENOMIC DNA]</scope>
    <source>
        <strain evidence="2">DSM 42081 / NBRC 108919 / NRRL 18488 / 9993</strain>
    </source>
</reference>
<dbReference type="RefSeq" id="WP_006348728.1">
    <property type="nucleotide sequence ID" value="NZ_CP029159.1"/>
</dbReference>
<dbReference type="AlphaFoldDB" id="I2N062"/>